<proteinExistence type="predicted"/>
<feature type="chain" id="PRO_5046791722" evidence="1">
    <location>
        <begin position="24"/>
        <end position="658"/>
    </location>
</feature>
<evidence type="ECO:0000313" key="2">
    <source>
        <dbReference type="EMBL" id="MFC4243555.1"/>
    </source>
</evidence>
<accession>A0ABV8Q5B4</accession>
<reference evidence="3" key="1">
    <citation type="journal article" date="2019" name="Int. J. Syst. Evol. Microbiol.">
        <title>The Global Catalogue of Microorganisms (GCM) 10K type strain sequencing project: providing services to taxonomists for standard genome sequencing and annotation.</title>
        <authorList>
            <consortium name="The Broad Institute Genomics Platform"/>
            <consortium name="The Broad Institute Genome Sequencing Center for Infectious Disease"/>
            <person name="Wu L."/>
            <person name="Ma J."/>
        </authorList>
    </citation>
    <scope>NUCLEOTIDE SEQUENCE [LARGE SCALE GENOMIC DNA]</scope>
    <source>
        <strain evidence="3">CGMCC 1.10363</strain>
    </source>
</reference>
<gene>
    <name evidence="2" type="ORF">ACFOYW_09225</name>
</gene>
<dbReference type="Pfam" id="PF04122">
    <property type="entry name" value="CW_binding_2"/>
    <property type="match status" value="3"/>
</dbReference>
<sequence>MTIATTVLIAIAAVIVPGVAAHAEGTGPINLIGSFDSARFIAGEGVVLTGWVIDTDDPTATDNYIDLSQTVGGVTLDHFNEDFHVNAARPDVAKAHPSAGADHGFDWDLGFPSPGTYTYCIAAASQEGIYTGAGHDKYFEKPLGCRTVTVPKQMVSGALLSFGPNPAGPGVSYSGWTASNYGHPTGTYTGRATLTISPDAGGPAITETSDFTGTSTRAFAPQQPAQNFSGVIPGDDSSNVAGTYRLCVSVNAQLGTAPLQTIACSSVHLLTFGAVTVPPQSAPQRGATVISPALPFTPAPTSTGTQWQLDGEVISTGSRLTLSSSTVGHYLDGVEWAARPGYVSAAEQLAAGVVSMPGVSTARAAGSDRFATAVELSKQSFPDSASGARTAYLASGTGFADALSAAPAAAVAGGPLLLTNPSSLPAVVATELKRLHPSRIVIVGGTSAVSPAVATAAGRIAPVTRLAGADRYATSRAVAAYAFPHGANGAYVASGATFPDALSAGAAAGHAHEPVLLTTPGSSPAVTALTTTLRELGATHVTIVGGTSAVSSSVQGALAASTRVTRLAGANRDTTSQAIGSNAFTHAATVYLASDTAFPDGLAGSAAAARAGGPLFVIGDCVPTAVIDAIARLGATKVVIVGGENALNDTINRLYACR</sequence>
<organism evidence="2 3">
    <name type="scientific">Gryllotalpicola reticulitermitis</name>
    <dbReference type="NCBI Taxonomy" id="1184153"/>
    <lineage>
        <taxon>Bacteria</taxon>
        <taxon>Bacillati</taxon>
        <taxon>Actinomycetota</taxon>
        <taxon>Actinomycetes</taxon>
        <taxon>Micrococcales</taxon>
        <taxon>Microbacteriaceae</taxon>
        <taxon>Gryllotalpicola</taxon>
    </lineage>
</organism>
<protein>
    <submittedName>
        <fullName evidence="2">Cell wall-binding repeat-containing protein</fullName>
    </submittedName>
</protein>
<comment type="caution">
    <text evidence="2">The sequence shown here is derived from an EMBL/GenBank/DDBJ whole genome shotgun (WGS) entry which is preliminary data.</text>
</comment>
<dbReference type="Proteomes" id="UP001595900">
    <property type="component" value="Unassembled WGS sequence"/>
</dbReference>
<dbReference type="Gene3D" id="3.40.50.12090">
    <property type="match status" value="2"/>
</dbReference>
<evidence type="ECO:0000313" key="3">
    <source>
        <dbReference type="Proteomes" id="UP001595900"/>
    </source>
</evidence>
<dbReference type="InterPro" id="IPR051922">
    <property type="entry name" value="Bact_Sporulation_Assoc"/>
</dbReference>
<dbReference type="PANTHER" id="PTHR30032">
    <property type="entry name" value="N-ACETYLMURAMOYL-L-ALANINE AMIDASE-RELATED"/>
    <property type="match status" value="1"/>
</dbReference>
<dbReference type="PANTHER" id="PTHR30032:SF4">
    <property type="entry name" value="AMIDASE ENHANCER"/>
    <property type="match status" value="1"/>
</dbReference>
<feature type="signal peptide" evidence="1">
    <location>
        <begin position="1"/>
        <end position="23"/>
    </location>
</feature>
<dbReference type="RefSeq" id="WP_390228636.1">
    <property type="nucleotide sequence ID" value="NZ_JBHSCN010000005.1"/>
</dbReference>
<keyword evidence="1" id="KW-0732">Signal</keyword>
<dbReference type="EMBL" id="JBHSCN010000005">
    <property type="protein sequence ID" value="MFC4243555.1"/>
    <property type="molecule type" value="Genomic_DNA"/>
</dbReference>
<evidence type="ECO:0000256" key="1">
    <source>
        <dbReference type="SAM" id="SignalP"/>
    </source>
</evidence>
<name>A0ABV8Q5B4_9MICO</name>
<dbReference type="InterPro" id="IPR007253">
    <property type="entry name" value="Cell_wall-bd_2"/>
</dbReference>
<keyword evidence="3" id="KW-1185">Reference proteome</keyword>